<proteinExistence type="predicted"/>
<keyword evidence="1" id="KW-0238">DNA-binding</keyword>
<keyword evidence="6" id="KW-1185">Reference proteome</keyword>
<dbReference type="InterPro" id="IPR010095">
    <property type="entry name" value="Cas12f1-like_TNB"/>
</dbReference>
<evidence type="ECO:0000256" key="2">
    <source>
        <dbReference type="SAM" id="Coils"/>
    </source>
</evidence>
<dbReference type="InterPro" id="IPR051399">
    <property type="entry name" value="RNA-guided_DNA_endo/Transpos"/>
</dbReference>
<dbReference type="NCBIfam" id="NF040570">
    <property type="entry name" value="guided_TnpB"/>
    <property type="match status" value="1"/>
</dbReference>
<dbReference type="Pfam" id="PF07282">
    <property type="entry name" value="Cas12f1-like_TNB"/>
    <property type="match status" value="1"/>
</dbReference>
<evidence type="ECO:0000256" key="3">
    <source>
        <dbReference type="SAM" id="MobiDB-lite"/>
    </source>
</evidence>
<evidence type="ECO:0000313" key="6">
    <source>
        <dbReference type="Proteomes" id="UP000182762"/>
    </source>
</evidence>
<feature type="region of interest" description="Disordered" evidence="3">
    <location>
        <begin position="485"/>
        <end position="512"/>
    </location>
</feature>
<sequence>MITTRKFKLAIVSDNRNEAYNFIRSEIRNQNKALNVAYNHLYFEHIATEKLKHSDEEYQQHLTKYQEVASNKYQDYLKVKEKAKASKDDEKLQKRVDKAREGYNKAQEKVYKIEKEFNKKSKETYQKVVGLSKQTRIGKLVKSQFTLHYDTEDRITSTVISHFNNDMKTGLLRGDRSLRTYKNTHPLLVRARSMKFYEENGDYYIKWIKGIVFKIIISAGSKQKANIGELKSVLINILDGHYKVCDSSISLNRDLILNLSLNIPVSKENVFVPGRVVGVDLGLKIPAYVSVNDTPYIKRGIGNIDDFLKVRTQLQSQRKRLQKALKSTSGGKGRSKKLKGLDRLKAKEKNFVNTYNHFLSKNIIQFAVKNNASVIHMEELHFDKLKHKSLLRNWSYYQLQTMIEYKAEREGIEVKYVDASYTSQTCSKCGHCEEGQRVLQNAFICKNKECKGYGHKVNADFNASQNIAKSTDIIRGTEIAKTNDTAKNTKSIKGNQQSDDEVERKQLELELN</sequence>
<dbReference type="EMBL" id="FOXX01000019">
    <property type="protein sequence ID" value="SFQ86659.1"/>
    <property type="molecule type" value="Genomic_DNA"/>
</dbReference>
<gene>
    <name evidence="5" type="ORF">SAMN02745910_04692</name>
</gene>
<evidence type="ECO:0000313" key="5">
    <source>
        <dbReference type="EMBL" id="SFQ86659.1"/>
    </source>
</evidence>
<feature type="domain" description="Cas12f1-like TNB" evidence="4">
    <location>
        <begin position="396"/>
        <end position="467"/>
    </location>
</feature>
<dbReference type="GeneID" id="93713215"/>
<feature type="compositionally biased region" description="Polar residues" evidence="3">
    <location>
        <begin position="485"/>
        <end position="497"/>
    </location>
</feature>
<accession>A0A1I6C0H9</accession>
<protein>
    <submittedName>
        <fullName evidence="5">Transposase, IS605 OrfB family, central region</fullName>
    </submittedName>
</protein>
<feature type="coiled-coil region" evidence="2">
    <location>
        <begin position="89"/>
        <end position="123"/>
    </location>
</feature>
<dbReference type="PANTHER" id="PTHR30405:SF11">
    <property type="entry name" value="RNA-GUIDED DNA ENDONUCLEASE RV2885C-RELATED"/>
    <property type="match status" value="1"/>
</dbReference>
<comment type="caution">
    <text evidence="5">The sequence shown here is derived from an EMBL/GenBank/DDBJ whole genome shotgun (WGS) entry which is preliminary data.</text>
</comment>
<keyword evidence="2" id="KW-0175">Coiled coil</keyword>
<dbReference type="Proteomes" id="UP000182762">
    <property type="component" value="Unassembled WGS sequence"/>
</dbReference>
<feature type="compositionally biased region" description="Basic and acidic residues" evidence="3">
    <location>
        <begin position="502"/>
        <end position="512"/>
    </location>
</feature>
<dbReference type="NCBIfam" id="TIGR01766">
    <property type="entry name" value="IS200/IS605 family accessory protein TnpB-like domain"/>
    <property type="match status" value="1"/>
</dbReference>
<organism evidence="5 6">
    <name type="scientific">Priestia endophytica DSM 13796</name>
    <dbReference type="NCBI Taxonomy" id="1121089"/>
    <lineage>
        <taxon>Bacteria</taxon>
        <taxon>Bacillati</taxon>
        <taxon>Bacillota</taxon>
        <taxon>Bacilli</taxon>
        <taxon>Bacillales</taxon>
        <taxon>Bacillaceae</taxon>
        <taxon>Priestia</taxon>
    </lineage>
</organism>
<reference evidence="5 6" key="1">
    <citation type="submission" date="2016-10" db="EMBL/GenBank/DDBJ databases">
        <authorList>
            <person name="Varghese N."/>
            <person name="Submissions S."/>
        </authorList>
    </citation>
    <scope>NUCLEOTIDE SEQUENCE [LARGE SCALE GENOMIC DNA]</scope>
    <source>
        <strain evidence="5 6">DSM 13796</strain>
    </source>
</reference>
<evidence type="ECO:0000259" key="4">
    <source>
        <dbReference type="Pfam" id="PF07282"/>
    </source>
</evidence>
<name>A0A1I6C0H9_9BACI</name>
<dbReference type="PANTHER" id="PTHR30405">
    <property type="entry name" value="TRANSPOSASE"/>
    <property type="match status" value="1"/>
</dbReference>
<dbReference type="RefSeq" id="WP_061802860.1">
    <property type="nucleotide sequence ID" value="NZ_FOXX01000019.1"/>
</dbReference>
<evidence type="ECO:0000256" key="1">
    <source>
        <dbReference type="ARBA" id="ARBA00023125"/>
    </source>
</evidence>